<evidence type="ECO:0000313" key="7">
    <source>
        <dbReference type="Proteomes" id="UP001147830"/>
    </source>
</evidence>
<evidence type="ECO:0000256" key="2">
    <source>
        <dbReference type="ARBA" id="ARBA00022691"/>
    </source>
</evidence>
<dbReference type="SFLD" id="SFLDS00029">
    <property type="entry name" value="Radical_SAM"/>
    <property type="match status" value="1"/>
</dbReference>
<dbReference type="GO" id="GO:0046872">
    <property type="term" value="F:metal ion binding"/>
    <property type="evidence" value="ECO:0007669"/>
    <property type="project" value="UniProtKB-KW"/>
</dbReference>
<evidence type="ECO:0000256" key="4">
    <source>
        <dbReference type="ARBA" id="ARBA00023004"/>
    </source>
</evidence>
<dbReference type="Proteomes" id="UP001147830">
    <property type="component" value="Unassembled WGS sequence"/>
</dbReference>
<gene>
    <name evidence="6" type="primary">nrdG</name>
    <name evidence="6" type="ORF">NYR02_07600</name>
</gene>
<organism evidence="6 7">
    <name type="scientific">Thalassolituus pacificus</name>
    <dbReference type="NCBI Taxonomy" id="2975440"/>
    <lineage>
        <taxon>Bacteria</taxon>
        <taxon>Pseudomonadati</taxon>
        <taxon>Pseudomonadota</taxon>
        <taxon>Gammaproteobacteria</taxon>
        <taxon>Oceanospirillales</taxon>
        <taxon>Oceanospirillaceae</taxon>
        <taxon>Thalassolituus</taxon>
    </lineage>
</organism>
<reference evidence="6" key="1">
    <citation type="journal article" date="2022" name="Front. Microbiol.">
        <title>Genome-based taxonomic rearrangement of Oceanobacter-related bacteria including the description of Thalassolituus hydrocarbonoclasticus sp. nov. and Thalassolituus pacificus sp. nov. and emended description of the genus Thalassolituus.</title>
        <authorList>
            <person name="Dong C."/>
            <person name="Wei L."/>
            <person name="Wang J."/>
            <person name="Lai Q."/>
            <person name="Huang Z."/>
            <person name="Shao Z."/>
        </authorList>
    </citation>
    <scope>NUCLEOTIDE SEQUENCE</scope>
    <source>
        <strain evidence="6">59MF3M-4</strain>
    </source>
</reference>
<dbReference type="GO" id="GO:0051536">
    <property type="term" value="F:iron-sulfur cluster binding"/>
    <property type="evidence" value="ECO:0007669"/>
    <property type="project" value="UniProtKB-KW"/>
</dbReference>
<dbReference type="Pfam" id="PF13353">
    <property type="entry name" value="Fer4_12"/>
    <property type="match status" value="1"/>
</dbReference>
<reference evidence="6" key="2">
    <citation type="submission" date="2022-08" db="EMBL/GenBank/DDBJ databases">
        <authorList>
            <person name="Dong C."/>
        </authorList>
    </citation>
    <scope>NUCLEOTIDE SEQUENCE</scope>
    <source>
        <strain evidence="6">59MF3M-4</strain>
    </source>
</reference>
<name>A0A9X3ASE4_9GAMM</name>
<keyword evidence="7" id="KW-1185">Reference proteome</keyword>
<accession>A0A9X3ASE4</accession>
<dbReference type="EMBL" id="JAOANI010000015">
    <property type="protein sequence ID" value="MCT7358878.1"/>
    <property type="molecule type" value="Genomic_DNA"/>
</dbReference>
<dbReference type="InterPro" id="IPR013785">
    <property type="entry name" value="Aldolase_TIM"/>
</dbReference>
<proteinExistence type="predicted"/>
<dbReference type="GO" id="GO:0003824">
    <property type="term" value="F:catalytic activity"/>
    <property type="evidence" value="ECO:0007669"/>
    <property type="project" value="InterPro"/>
</dbReference>
<dbReference type="NCBIfam" id="TIGR02826">
    <property type="entry name" value="RNR_activ_nrdG3"/>
    <property type="match status" value="1"/>
</dbReference>
<evidence type="ECO:0000313" key="6">
    <source>
        <dbReference type="EMBL" id="MCT7358878.1"/>
    </source>
</evidence>
<dbReference type="RefSeq" id="WP_260975778.1">
    <property type="nucleotide sequence ID" value="NZ_JAOANI010000015.1"/>
</dbReference>
<evidence type="ECO:0000256" key="5">
    <source>
        <dbReference type="ARBA" id="ARBA00023014"/>
    </source>
</evidence>
<comment type="cofactor">
    <cofactor evidence="1">
        <name>[4Fe-4S] cluster</name>
        <dbReference type="ChEBI" id="CHEBI:49883"/>
    </cofactor>
</comment>
<dbReference type="Gene3D" id="3.20.20.70">
    <property type="entry name" value="Aldolase class I"/>
    <property type="match status" value="1"/>
</dbReference>
<keyword evidence="2" id="KW-0949">S-adenosyl-L-methionine</keyword>
<dbReference type="SUPFAM" id="SSF102114">
    <property type="entry name" value="Radical SAM enzymes"/>
    <property type="match status" value="1"/>
</dbReference>
<comment type="caution">
    <text evidence="6">The sequence shown here is derived from an EMBL/GenBank/DDBJ whole genome shotgun (WGS) entry which is preliminary data.</text>
</comment>
<dbReference type="AlphaFoldDB" id="A0A9X3ASE4"/>
<evidence type="ECO:0000256" key="1">
    <source>
        <dbReference type="ARBA" id="ARBA00001966"/>
    </source>
</evidence>
<protein>
    <submittedName>
        <fullName evidence="6">Anaerobic ribonucleoside-triphosphate reductase activating protein</fullName>
    </submittedName>
</protein>
<evidence type="ECO:0000256" key="3">
    <source>
        <dbReference type="ARBA" id="ARBA00022723"/>
    </source>
</evidence>
<keyword evidence="5" id="KW-0411">Iron-sulfur</keyword>
<dbReference type="InterPro" id="IPR007197">
    <property type="entry name" value="rSAM"/>
</dbReference>
<keyword evidence="4" id="KW-0408">Iron</keyword>
<dbReference type="InterPro" id="IPR058240">
    <property type="entry name" value="rSAM_sf"/>
</dbReference>
<dbReference type="InterPro" id="IPR014191">
    <property type="entry name" value="Anaer_RNR_activator"/>
</dbReference>
<keyword evidence="3" id="KW-0479">Metal-binding</keyword>
<sequence>MYFSREQVVFQEVPGEVSLAYTISGCPLRCPGCHSADTWPAMAGEPLSEEYFRQRLETYAGLISCVLFMGGEWHEAQLLLLLKLARRQGLNTCLYTGLDTVAPRLQAELTYLKTGPWLRDLGGLESPLTNQRFMDLRSNRCLNHKFHQ</sequence>